<dbReference type="InterPro" id="IPR032816">
    <property type="entry name" value="VTT_dom"/>
</dbReference>
<dbReference type="Proteomes" id="UP000002730">
    <property type="component" value="Chromosome"/>
</dbReference>
<feature type="transmembrane region" description="Helical" evidence="1">
    <location>
        <begin position="183"/>
        <end position="204"/>
    </location>
</feature>
<feature type="transmembrane region" description="Helical" evidence="1">
    <location>
        <begin position="47"/>
        <end position="74"/>
    </location>
</feature>
<name>D9SWQ6_CLOC7</name>
<evidence type="ECO:0000256" key="1">
    <source>
        <dbReference type="SAM" id="Phobius"/>
    </source>
</evidence>
<feature type="domain" description="VTT" evidence="2">
    <location>
        <begin position="61"/>
        <end position="176"/>
    </location>
</feature>
<dbReference type="KEGG" id="ccb:Clocel_3668"/>
<evidence type="ECO:0000313" key="4">
    <source>
        <dbReference type="Proteomes" id="UP000002730"/>
    </source>
</evidence>
<keyword evidence="1" id="KW-0472">Membrane</keyword>
<dbReference type="Pfam" id="PF09335">
    <property type="entry name" value="VTT_dom"/>
    <property type="match status" value="1"/>
</dbReference>
<dbReference type="HOGENOM" id="CLU_038944_12_0_9"/>
<reference evidence="3 4" key="1">
    <citation type="submission" date="2010-08" db="EMBL/GenBank/DDBJ databases">
        <title>Complete sequence of Clostridium cellulovorans 743B.</title>
        <authorList>
            <consortium name="US DOE Joint Genome Institute"/>
            <person name="Lucas S."/>
            <person name="Copeland A."/>
            <person name="Lapidus A."/>
            <person name="Cheng J.-F."/>
            <person name="Bruce D."/>
            <person name="Goodwin L."/>
            <person name="Pitluck S."/>
            <person name="Chertkov O."/>
            <person name="Detter J.C."/>
            <person name="Han C."/>
            <person name="Tapia R."/>
            <person name="Land M."/>
            <person name="Hauser L."/>
            <person name="Chang Y.-J."/>
            <person name="Jeffries C."/>
            <person name="Kyrpides N."/>
            <person name="Ivanova N."/>
            <person name="Mikhailova N."/>
            <person name="Hemme C.L."/>
            <person name="Woyke T."/>
        </authorList>
    </citation>
    <scope>NUCLEOTIDE SEQUENCE [LARGE SCALE GENOMIC DNA]</scope>
    <source>
        <strain evidence="4">ATCC 35296 / DSM 3052 / OCM 3 / 743B</strain>
    </source>
</reference>
<dbReference type="RefSeq" id="WP_010073676.1">
    <property type="nucleotide sequence ID" value="NC_014393.1"/>
</dbReference>
<proteinExistence type="predicted"/>
<dbReference type="AlphaFoldDB" id="D9SWQ6"/>
<organism evidence="3 4">
    <name type="scientific">Clostridium cellulovorans (strain ATCC 35296 / DSM 3052 / OCM 3 / 743B)</name>
    <dbReference type="NCBI Taxonomy" id="573061"/>
    <lineage>
        <taxon>Bacteria</taxon>
        <taxon>Bacillati</taxon>
        <taxon>Bacillota</taxon>
        <taxon>Clostridia</taxon>
        <taxon>Eubacteriales</taxon>
        <taxon>Clostridiaceae</taxon>
        <taxon>Clostridium</taxon>
    </lineage>
</organism>
<accession>D9SWQ6</accession>
<sequence>MKKINKVIMMSSFWGVVVYVLYRFGLITTDLNKINVIIGNDPIKMRCLFVFLSTVKVAFLIPQTIFIIGGSIIFGPYEGFLLSVLSLAISQSIMYVVGKFFQKQLLGETFLEKNKEIISILKKYGYKVLALGVVCPVTPSDLFTVSAACIKLDYKKCIATIVMADAPMIFLYGFLGIGFKESVGFKILVVILIVFISYYTFYIWNKVKKS</sequence>
<dbReference type="EMBL" id="CP002160">
    <property type="protein sequence ID" value="ADL53338.1"/>
    <property type="molecule type" value="Genomic_DNA"/>
</dbReference>
<feature type="transmembrane region" description="Helical" evidence="1">
    <location>
        <begin position="157"/>
        <end position="177"/>
    </location>
</feature>
<keyword evidence="1" id="KW-1133">Transmembrane helix</keyword>
<feature type="transmembrane region" description="Helical" evidence="1">
    <location>
        <begin position="80"/>
        <end position="98"/>
    </location>
</feature>
<evidence type="ECO:0000259" key="2">
    <source>
        <dbReference type="Pfam" id="PF09335"/>
    </source>
</evidence>
<keyword evidence="1" id="KW-0812">Transmembrane</keyword>
<protein>
    <submittedName>
        <fullName evidence="3">SNARE associated Golgi protein</fullName>
    </submittedName>
</protein>
<feature type="transmembrane region" description="Helical" evidence="1">
    <location>
        <begin position="6"/>
        <end position="26"/>
    </location>
</feature>
<dbReference type="eggNOG" id="COG0398">
    <property type="taxonomic scope" value="Bacteria"/>
</dbReference>
<dbReference type="STRING" id="573061.Clocel_3668"/>
<evidence type="ECO:0000313" key="3">
    <source>
        <dbReference type="EMBL" id="ADL53338.1"/>
    </source>
</evidence>
<gene>
    <name evidence="3" type="ordered locus">Clocel_3668</name>
</gene>
<dbReference type="OrthoDB" id="371137at2"/>
<keyword evidence="4" id="KW-1185">Reference proteome</keyword>